<dbReference type="Pfam" id="PF07735">
    <property type="entry name" value="FBA_2"/>
    <property type="match status" value="1"/>
</dbReference>
<dbReference type="RefSeq" id="XP_053586462.1">
    <property type="nucleotide sequence ID" value="XM_053726885.1"/>
</dbReference>
<sequence length="109" mass="12841">MLFVNSEKVYFRRPTTQKQFNRFTKHWIRGSNPRLRDMSLSIDNSASRDALLKGIHCVDVPEEEQEEICRKHKTVSDDMVKIRRNDGTPAVIATTDFNNVLHIRFLVFY</sequence>
<dbReference type="AlphaFoldDB" id="A0A6A5GZ02"/>
<protein>
    <recommendedName>
        <fullName evidence="1">Sdz-33 F-box domain-containing protein</fullName>
    </recommendedName>
</protein>
<name>A0A6A5GZ02_CAERE</name>
<dbReference type="InterPro" id="IPR012885">
    <property type="entry name" value="F-box_Sdz-33"/>
</dbReference>
<dbReference type="KEGG" id="crq:GCK72_008554"/>
<dbReference type="PANTHER" id="PTHR22899">
    <property type="entry name" value="CYCLIN-RELATED F-BOX FAMILY"/>
    <property type="match status" value="1"/>
</dbReference>
<dbReference type="EMBL" id="WUAV01000003">
    <property type="protein sequence ID" value="KAF1760307.1"/>
    <property type="molecule type" value="Genomic_DNA"/>
</dbReference>
<feature type="domain" description="Sdz-33 F-box" evidence="1">
    <location>
        <begin position="1"/>
        <end position="40"/>
    </location>
</feature>
<gene>
    <name evidence="2" type="ORF">GCK72_008554</name>
</gene>
<dbReference type="GeneID" id="78774673"/>
<comment type="caution">
    <text evidence="2">The sequence shown here is derived from an EMBL/GenBank/DDBJ whole genome shotgun (WGS) entry which is preliminary data.</text>
</comment>
<organism evidence="2 3">
    <name type="scientific">Caenorhabditis remanei</name>
    <name type="common">Caenorhabditis vulgaris</name>
    <dbReference type="NCBI Taxonomy" id="31234"/>
    <lineage>
        <taxon>Eukaryota</taxon>
        <taxon>Metazoa</taxon>
        <taxon>Ecdysozoa</taxon>
        <taxon>Nematoda</taxon>
        <taxon>Chromadorea</taxon>
        <taxon>Rhabditida</taxon>
        <taxon>Rhabditina</taxon>
        <taxon>Rhabditomorpha</taxon>
        <taxon>Rhabditoidea</taxon>
        <taxon>Rhabditidae</taxon>
        <taxon>Peloderinae</taxon>
        <taxon>Caenorhabditis</taxon>
    </lineage>
</organism>
<dbReference type="Proteomes" id="UP000483820">
    <property type="component" value="Chromosome III"/>
</dbReference>
<reference evidence="2 3" key="1">
    <citation type="submission" date="2019-12" db="EMBL/GenBank/DDBJ databases">
        <title>Chromosome-level assembly of the Caenorhabditis remanei genome.</title>
        <authorList>
            <person name="Teterina A.A."/>
            <person name="Willis J.H."/>
            <person name="Phillips P.C."/>
        </authorList>
    </citation>
    <scope>NUCLEOTIDE SEQUENCE [LARGE SCALE GENOMIC DNA]</scope>
    <source>
        <strain evidence="2 3">PX506</strain>
        <tissue evidence="2">Whole organism</tissue>
    </source>
</reference>
<accession>A0A6A5GZ02</accession>
<dbReference type="PANTHER" id="PTHR22899:SF0">
    <property type="entry name" value="F-BOX ASSOCIATED DOMAIN-CONTAINING PROTEIN-RELATED"/>
    <property type="match status" value="1"/>
</dbReference>
<evidence type="ECO:0000259" key="1">
    <source>
        <dbReference type="Pfam" id="PF07735"/>
    </source>
</evidence>
<dbReference type="InterPro" id="IPR053222">
    <property type="entry name" value="Zygotic_Embryogenesis-Asso"/>
</dbReference>
<dbReference type="CTD" id="78774673"/>
<evidence type="ECO:0000313" key="3">
    <source>
        <dbReference type="Proteomes" id="UP000483820"/>
    </source>
</evidence>
<evidence type="ECO:0000313" key="2">
    <source>
        <dbReference type="EMBL" id="KAF1760307.1"/>
    </source>
</evidence>
<proteinExistence type="predicted"/>